<dbReference type="RefSeq" id="XP_046074890.1">
    <property type="nucleotide sequence ID" value="XM_046210690.1"/>
</dbReference>
<evidence type="ECO:0000313" key="3">
    <source>
        <dbReference type="Proteomes" id="UP001201262"/>
    </source>
</evidence>
<protein>
    <submittedName>
        <fullName evidence="2">Cyclase-domain-containing protein</fullName>
    </submittedName>
</protein>
<sequence length="325" mass="35776">MSRPSFDELPLRENDPPFSAWGLYGPNDELGTLNTLTPEVVREAAKEIQIGVRVALDHSMTRLVKPSHNRAGLQHVIIPGKKNPTFDDTIHLNTQVSTQWDGFRHVGYRKSGLFYNGTTKSDIYGPNASTRLGTQAWVSSGGIVGRGVLLDYVRWSQRQNKSYDLMQNHTITVDDLQACADAQNITIRVGDILFVRSGFTAGYAALSEEEQIAWASKPTAWVGVETSIKTAKWLWDSGISACAGDAPGWESFPIWCGRSDLGGEEDLSLHEIMLSGWGMPIGEMFDLEKLSQECLNQNRYSFFVSSMPVHVPGGVGSPPNAVAIF</sequence>
<dbReference type="Gene3D" id="3.50.30.50">
    <property type="entry name" value="Putative cyclase"/>
    <property type="match status" value="1"/>
</dbReference>
<reference evidence="2" key="1">
    <citation type="submission" date="2021-12" db="EMBL/GenBank/DDBJ databases">
        <title>Convergent genome expansion in fungi linked to evolution of root-endophyte symbiosis.</title>
        <authorList>
            <consortium name="DOE Joint Genome Institute"/>
            <person name="Ke Y.-H."/>
            <person name="Bonito G."/>
            <person name="Liao H.-L."/>
            <person name="Looney B."/>
            <person name="Rojas-Flechas A."/>
            <person name="Nash J."/>
            <person name="Hameed K."/>
            <person name="Schadt C."/>
            <person name="Martin F."/>
            <person name="Crous P.W."/>
            <person name="Miettinen O."/>
            <person name="Magnuson J.K."/>
            <person name="Labbe J."/>
            <person name="Jacobson D."/>
            <person name="Doktycz M.J."/>
            <person name="Veneault-Fourrey C."/>
            <person name="Kuo A."/>
            <person name="Mondo S."/>
            <person name="Calhoun S."/>
            <person name="Riley R."/>
            <person name="Ohm R."/>
            <person name="LaButti K."/>
            <person name="Andreopoulos B."/>
            <person name="Pangilinan J."/>
            <person name="Nolan M."/>
            <person name="Tritt A."/>
            <person name="Clum A."/>
            <person name="Lipzen A."/>
            <person name="Daum C."/>
            <person name="Barry K."/>
            <person name="Grigoriev I.V."/>
            <person name="Vilgalys R."/>
        </authorList>
    </citation>
    <scope>NUCLEOTIDE SEQUENCE</scope>
    <source>
        <strain evidence="2">PMI_201</strain>
    </source>
</reference>
<dbReference type="InterPro" id="IPR007325">
    <property type="entry name" value="KFase/CYL"/>
</dbReference>
<dbReference type="GeneID" id="70240977"/>
<dbReference type="Pfam" id="PF04199">
    <property type="entry name" value="Cyclase"/>
    <property type="match status" value="1"/>
</dbReference>
<dbReference type="Proteomes" id="UP001201262">
    <property type="component" value="Unassembled WGS sequence"/>
</dbReference>
<accession>A0AAD4KW77</accession>
<dbReference type="InterPro" id="IPR037175">
    <property type="entry name" value="KFase_sf"/>
</dbReference>
<gene>
    <name evidence="2" type="ORF">BGW36DRAFT_289660</name>
</gene>
<comment type="caution">
    <text evidence="2">The sequence shown here is derived from an EMBL/GenBank/DDBJ whole genome shotgun (WGS) entry which is preliminary data.</text>
</comment>
<evidence type="ECO:0000256" key="1">
    <source>
        <dbReference type="ARBA" id="ARBA00007865"/>
    </source>
</evidence>
<dbReference type="PANTHER" id="PTHR34861">
    <property type="match status" value="1"/>
</dbReference>
<dbReference type="AlphaFoldDB" id="A0AAD4KW77"/>
<keyword evidence="3" id="KW-1185">Reference proteome</keyword>
<dbReference type="GO" id="GO:0019441">
    <property type="term" value="P:L-tryptophan catabolic process to kynurenine"/>
    <property type="evidence" value="ECO:0007669"/>
    <property type="project" value="InterPro"/>
</dbReference>
<organism evidence="2 3">
    <name type="scientific">Talaromyces proteolyticus</name>
    <dbReference type="NCBI Taxonomy" id="1131652"/>
    <lineage>
        <taxon>Eukaryota</taxon>
        <taxon>Fungi</taxon>
        <taxon>Dikarya</taxon>
        <taxon>Ascomycota</taxon>
        <taxon>Pezizomycotina</taxon>
        <taxon>Eurotiomycetes</taxon>
        <taxon>Eurotiomycetidae</taxon>
        <taxon>Eurotiales</taxon>
        <taxon>Trichocomaceae</taxon>
        <taxon>Talaromyces</taxon>
        <taxon>Talaromyces sect. Bacilispori</taxon>
    </lineage>
</organism>
<name>A0AAD4KW77_9EURO</name>
<dbReference type="EMBL" id="JAJTJA010000003">
    <property type="protein sequence ID" value="KAH8701514.1"/>
    <property type="molecule type" value="Genomic_DNA"/>
</dbReference>
<proteinExistence type="inferred from homology"/>
<comment type="similarity">
    <text evidence="1">Belongs to the Cyclase 1 superfamily.</text>
</comment>
<dbReference type="GO" id="GO:0004061">
    <property type="term" value="F:arylformamidase activity"/>
    <property type="evidence" value="ECO:0007669"/>
    <property type="project" value="InterPro"/>
</dbReference>
<dbReference type="PANTHER" id="PTHR34861:SF11">
    <property type="entry name" value="CYCLASE"/>
    <property type="match status" value="1"/>
</dbReference>
<evidence type="ECO:0000313" key="2">
    <source>
        <dbReference type="EMBL" id="KAH8701514.1"/>
    </source>
</evidence>
<dbReference type="SUPFAM" id="SSF102198">
    <property type="entry name" value="Putative cyclase"/>
    <property type="match status" value="1"/>
</dbReference>